<feature type="transmembrane region" description="Helical" evidence="12">
    <location>
        <begin position="147"/>
        <end position="167"/>
    </location>
</feature>
<evidence type="ECO:0000256" key="4">
    <source>
        <dbReference type="ARBA" id="ARBA00022692"/>
    </source>
</evidence>
<dbReference type="EMBL" id="QUWK01000017">
    <property type="protein sequence ID" value="RFU93835.1"/>
    <property type="molecule type" value="Genomic_DNA"/>
</dbReference>
<feature type="transmembrane region" description="Helical" evidence="12">
    <location>
        <begin position="203"/>
        <end position="222"/>
    </location>
</feature>
<comment type="subcellular location">
    <subcellularLocation>
        <location evidence="1">Membrane</location>
        <topology evidence="1">Multi-pass membrane protein</topology>
    </subcellularLocation>
</comment>
<dbReference type="InterPro" id="IPR000715">
    <property type="entry name" value="Glycosyl_transferase_4"/>
</dbReference>
<evidence type="ECO:0000256" key="7">
    <source>
        <dbReference type="ARBA" id="ARBA00022989"/>
    </source>
</evidence>
<feature type="binding site" evidence="11">
    <location>
        <position position="172"/>
    </location>
    <ligand>
        <name>Mg(2+)</name>
        <dbReference type="ChEBI" id="CHEBI:18420"/>
    </ligand>
</feature>
<feature type="transmembrane region" description="Helical" evidence="12">
    <location>
        <begin position="12"/>
        <end position="35"/>
    </location>
</feature>
<feature type="transmembrane region" description="Helical" evidence="12">
    <location>
        <begin position="83"/>
        <end position="99"/>
    </location>
</feature>
<feature type="transmembrane region" description="Helical" evidence="12">
    <location>
        <begin position="179"/>
        <end position="197"/>
    </location>
</feature>
<evidence type="ECO:0000256" key="9">
    <source>
        <dbReference type="ARBA" id="ARBA00023306"/>
    </source>
</evidence>
<keyword evidence="6" id="KW-0573">Peptidoglycan synthesis</keyword>
<keyword evidence="2" id="KW-0132">Cell division</keyword>
<reference evidence="14" key="1">
    <citation type="submission" date="2018-08" db="EMBL/GenBank/DDBJ databases">
        <authorList>
            <person name="Grouzdev D.S."/>
            <person name="Krutkina M.S."/>
        </authorList>
    </citation>
    <scope>NUCLEOTIDE SEQUENCE [LARGE SCALE GENOMIC DNA]</scope>
    <source>
        <strain evidence="14">4-11</strain>
    </source>
</reference>
<accession>A0A372MDF7</accession>
<evidence type="ECO:0000256" key="5">
    <source>
        <dbReference type="ARBA" id="ARBA00022960"/>
    </source>
</evidence>
<name>A0A372MDF7_9SPIR</name>
<dbReference type="InterPro" id="IPR003524">
    <property type="entry name" value="PNAcMuramoyl-5peptid_Trfase"/>
</dbReference>
<dbReference type="GO" id="GO:0071555">
    <property type="term" value="P:cell wall organization"/>
    <property type="evidence" value="ECO:0007669"/>
    <property type="project" value="UniProtKB-KW"/>
</dbReference>
<keyword evidence="11" id="KW-0460">Magnesium</keyword>
<organism evidence="13 14">
    <name type="scientific">Sphaerochaeta halotolerans</name>
    <dbReference type="NCBI Taxonomy" id="2293840"/>
    <lineage>
        <taxon>Bacteria</taxon>
        <taxon>Pseudomonadati</taxon>
        <taxon>Spirochaetota</taxon>
        <taxon>Spirochaetia</taxon>
        <taxon>Spirochaetales</taxon>
        <taxon>Sphaerochaetaceae</taxon>
        <taxon>Sphaerochaeta</taxon>
    </lineage>
</organism>
<dbReference type="GO" id="GO:0008360">
    <property type="term" value="P:regulation of cell shape"/>
    <property type="evidence" value="ECO:0007669"/>
    <property type="project" value="UniProtKB-KW"/>
</dbReference>
<keyword evidence="5" id="KW-0133">Cell shape</keyword>
<evidence type="ECO:0000256" key="8">
    <source>
        <dbReference type="ARBA" id="ARBA00023136"/>
    </source>
</evidence>
<dbReference type="GO" id="GO:0009252">
    <property type="term" value="P:peptidoglycan biosynthetic process"/>
    <property type="evidence" value="ECO:0007669"/>
    <property type="project" value="UniProtKB-KW"/>
</dbReference>
<dbReference type="GO" id="GO:0005886">
    <property type="term" value="C:plasma membrane"/>
    <property type="evidence" value="ECO:0007669"/>
    <property type="project" value="TreeGrafter"/>
</dbReference>
<evidence type="ECO:0000256" key="12">
    <source>
        <dbReference type="SAM" id="Phobius"/>
    </source>
</evidence>
<keyword evidence="7 12" id="KW-1133">Transmembrane helix</keyword>
<gene>
    <name evidence="13" type="ORF">DYP60_12700</name>
</gene>
<keyword evidence="14" id="KW-1185">Reference proteome</keyword>
<reference evidence="13 14" key="2">
    <citation type="submission" date="2018-09" db="EMBL/GenBank/DDBJ databases">
        <title>Genome of Sphaerochaeta halotolerans strain 4-11.</title>
        <authorList>
            <person name="Nazina T.N."/>
            <person name="Sokolova D.S."/>
        </authorList>
    </citation>
    <scope>NUCLEOTIDE SEQUENCE [LARGE SCALE GENOMIC DNA]</scope>
    <source>
        <strain evidence="13 14">4-11</strain>
    </source>
</reference>
<evidence type="ECO:0000256" key="6">
    <source>
        <dbReference type="ARBA" id="ARBA00022984"/>
    </source>
</evidence>
<dbReference type="Proteomes" id="UP000264002">
    <property type="component" value="Unassembled WGS sequence"/>
</dbReference>
<dbReference type="CDD" id="cd06852">
    <property type="entry name" value="GT_MraY"/>
    <property type="match status" value="1"/>
</dbReference>
<keyword evidence="9" id="KW-0131">Cell cycle</keyword>
<feature type="transmembrane region" description="Helical" evidence="12">
    <location>
        <begin position="119"/>
        <end position="135"/>
    </location>
</feature>
<dbReference type="Pfam" id="PF00953">
    <property type="entry name" value="Glycos_transf_4"/>
    <property type="match status" value="1"/>
</dbReference>
<sequence>MLQGGPYGMPDRLLLLFMLSFVATFVISKVLLFFVKKSDIAVKPELMAFQRQKAGTPVLGGLAFTLGTLLISLFDPALADPQVLFPLFALVVFAGIGFLDDQMKSKHSNGDGLPSMVKLLLQMQGAVLLLVLANWQNLLDTRIDLMVFQLDLGIGYYVFALLYILYFVNAVNITDGLDALAAGSTFPMLLLLIMFSQRQGVPASSALLGSLFAFLFFNLPPARYFMGDCGSHALGAYIAMSALLMGCELAIFLASGLFLLELASSLIQIISIRRFGRKVFTIAPLHHAYELKGVKEGRIVLGFTFVSWLFAAVSLLISR</sequence>
<dbReference type="PANTHER" id="PTHR22926:SF5">
    <property type="entry name" value="PHOSPHO-N-ACETYLMURAMOYL-PENTAPEPTIDE-TRANSFERASE HOMOLOG"/>
    <property type="match status" value="1"/>
</dbReference>
<feature type="transmembrane region" description="Helical" evidence="12">
    <location>
        <begin position="299"/>
        <end position="317"/>
    </location>
</feature>
<keyword evidence="11" id="KW-0479">Metal-binding</keyword>
<evidence type="ECO:0000256" key="11">
    <source>
        <dbReference type="PIRSR" id="PIRSR600715-1"/>
    </source>
</evidence>
<comment type="cofactor">
    <cofactor evidence="11">
        <name>Mg(2+)</name>
        <dbReference type="ChEBI" id="CHEBI:18420"/>
    </cofactor>
</comment>
<keyword evidence="4 12" id="KW-0812">Transmembrane</keyword>
<dbReference type="GO" id="GO:0008963">
    <property type="term" value="F:phospho-N-acetylmuramoyl-pentapeptide-transferase activity"/>
    <property type="evidence" value="ECO:0007669"/>
    <property type="project" value="InterPro"/>
</dbReference>
<evidence type="ECO:0000313" key="13">
    <source>
        <dbReference type="EMBL" id="RFU93835.1"/>
    </source>
</evidence>
<proteinExistence type="predicted"/>
<evidence type="ECO:0000256" key="3">
    <source>
        <dbReference type="ARBA" id="ARBA00022679"/>
    </source>
</evidence>
<comment type="caution">
    <text evidence="13">The sequence shown here is derived from an EMBL/GenBank/DDBJ whole genome shotgun (WGS) entry which is preliminary data.</text>
</comment>
<evidence type="ECO:0000313" key="14">
    <source>
        <dbReference type="Proteomes" id="UP000264002"/>
    </source>
</evidence>
<evidence type="ECO:0000256" key="2">
    <source>
        <dbReference type="ARBA" id="ARBA00022618"/>
    </source>
</evidence>
<feature type="binding site" evidence="11">
    <location>
        <position position="228"/>
    </location>
    <ligand>
        <name>Mg(2+)</name>
        <dbReference type="ChEBI" id="CHEBI:18420"/>
    </ligand>
</feature>
<protein>
    <submittedName>
        <fullName evidence="13">Phospho-N-acetylmuramoyl-pentapeptide-transferase</fullName>
    </submittedName>
</protein>
<dbReference type="AlphaFoldDB" id="A0A372MDF7"/>
<keyword evidence="8 12" id="KW-0472">Membrane</keyword>
<dbReference type="GO" id="GO:0051301">
    <property type="term" value="P:cell division"/>
    <property type="evidence" value="ECO:0007669"/>
    <property type="project" value="UniProtKB-KW"/>
</dbReference>
<keyword evidence="3 13" id="KW-0808">Transferase</keyword>
<dbReference type="GO" id="GO:0046872">
    <property type="term" value="F:metal ion binding"/>
    <property type="evidence" value="ECO:0007669"/>
    <property type="project" value="UniProtKB-KW"/>
</dbReference>
<dbReference type="PANTHER" id="PTHR22926">
    <property type="entry name" value="PHOSPHO-N-ACETYLMURAMOYL-PENTAPEPTIDE-TRANSFERASE"/>
    <property type="match status" value="1"/>
</dbReference>
<keyword evidence="10" id="KW-0961">Cell wall biogenesis/degradation</keyword>
<evidence type="ECO:0000256" key="10">
    <source>
        <dbReference type="ARBA" id="ARBA00023316"/>
    </source>
</evidence>
<evidence type="ECO:0000256" key="1">
    <source>
        <dbReference type="ARBA" id="ARBA00004141"/>
    </source>
</evidence>
<feature type="transmembrane region" description="Helical" evidence="12">
    <location>
        <begin position="56"/>
        <end position="77"/>
    </location>
</feature>